<dbReference type="InParanoid" id="A0A803JTX1"/>
<organism evidence="2">
    <name type="scientific">Xenopus tropicalis</name>
    <name type="common">Western clawed frog</name>
    <name type="synonym">Silurana tropicalis</name>
    <dbReference type="NCBI Taxonomy" id="8364"/>
    <lineage>
        <taxon>Eukaryota</taxon>
        <taxon>Metazoa</taxon>
        <taxon>Chordata</taxon>
        <taxon>Craniata</taxon>
        <taxon>Vertebrata</taxon>
        <taxon>Euteleostomi</taxon>
        <taxon>Amphibia</taxon>
        <taxon>Batrachia</taxon>
        <taxon>Anura</taxon>
        <taxon>Pipoidea</taxon>
        <taxon>Pipidae</taxon>
        <taxon>Xenopodinae</taxon>
        <taxon>Xenopus</taxon>
        <taxon>Silurana</taxon>
    </lineage>
</organism>
<dbReference type="Pfam" id="PF26215">
    <property type="entry name" value="HTH_animal"/>
    <property type="match status" value="1"/>
</dbReference>
<sequence>MNDSFNLEVDLFKFQRKLKLKDHFKEQTNTQREKFCPVSTFDPPNTAISIRTFIKKVQMESNELLGNSKKIFSNLNKQEREAINTLRNDKQLIIRPADKGGAIVLLDLMYYRGELLQQLSDPLVYEKLMGDPTSRFKLKLDTALEQAMIAGWINETCRGFLTTQAPKCPIIYTLPKVHKDPVTPPGRLISARGSLFSNVALYIDSFLQPLCAHMRSYLPDTSALLDILRGCEILPTDTLFVTLDVRNLYTIIPLDEGIAACRKALVEGHMGAPPIEFICSLLQLVLTCNYFRFEQSFYLQKTGTAMGSNVAPSYANLYMDSFECKYIFPNYADNLFLYLRYIDDIFIIWRGSPIGVESFVAGLNDLPTPVKFTLNSDRDVIDFLDVRIFRTSRGIGTTLFRKSTDRNTVLHAHSFHPPAVIRSIPYTQFLRVFRINTDLATALQQANDMRDRFIERGYSMEFLNTELEKAKENALGKGSKTKRTDIQTDRMVFVSDFTPISQDVNR</sequence>
<evidence type="ECO:0000313" key="2">
    <source>
        <dbReference type="Ensembl" id="ENSXETP00000111453"/>
    </source>
</evidence>
<dbReference type="GeneTree" id="ENSGT00840000129931"/>
<dbReference type="PANTHER" id="PTHR21301">
    <property type="entry name" value="REVERSE TRANSCRIPTASE"/>
    <property type="match status" value="1"/>
</dbReference>
<accession>A0A803JTX1</accession>
<reference evidence="2" key="2">
    <citation type="submission" date="2021-03" db="UniProtKB">
        <authorList>
            <consortium name="Ensembl"/>
        </authorList>
    </citation>
    <scope>IDENTIFICATION</scope>
</reference>
<dbReference type="PANTHER" id="PTHR21301:SF14">
    <property type="match status" value="1"/>
</dbReference>
<reference evidence="2" key="1">
    <citation type="journal article" date="2010" name="Science">
        <title>The genome of the Western clawed frog Xenopus tropicalis.</title>
        <authorList>
            <person name="Hellsten U."/>
            <person name="Harland R.M."/>
            <person name="Gilchrist M.J."/>
            <person name="Hendrix D."/>
            <person name="Jurka J."/>
            <person name="Kapitonov V."/>
            <person name="Ovcharenko I."/>
            <person name="Putnam N.H."/>
            <person name="Shu S."/>
            <person name="Taher L."/>
            <person name="Blitz I.L."/>
            <person name="Blumberg B."/>
            <person name="Dichmann D.S."/>
            <person name="Dubchak I."/>
            <person name="Amaya E."/>
            <person name="Detter J.C."/>
            <person name="Fletcher R."/>
            <person name="Gerhard D.S."/>
            <person name="Goodstein D."/>
            <person name="Graves T."/>
            <person name="Grigoriev I.V."/>
            <person name="Grimwood J."/>
            <person name="Kawashima T."/>
            <person name="Lindquist E."/>
            <person name="Lucas S.M."/>
            <person name="Mead P.E."/>
            <person name="Mitros T."/>
            <person name="Ogino H."/>
            <person name="Ohta Y."/>
            <person name="Poliakov A.V."/>
            <person name="Pollet N."/>
            <person name="Robert J."/>
            <person name="Salamov A."/>
            <person name="Sater A.K."/>
            <person name="Schmutz J."/>
            <person name="Terry A."/>
            <person name="Vize P.D."/>
            <person name="Warren W.C."/>
            <person name="Wells D."/>
            <person name="Wills A."/>
            <person name="Wilson R.K."/>
            <person name="Zimmerman L.B."/>
            <person name="Zorn A.M."/>
            <person name="Grainger R."/>
            <person name="Grammer T."/>
            <person name="Khokha M.K."/>
            <person name="Richardson P.M."/>
            <person name="Rokhsar D.S."/>
        </authorList>
    </citation>
    <scope>NUCLEOTIDE SEQUENCE [LARGE SCALE GENOMIC DNA]</scope>
    <source>
        <strain evidence="2">Nigerian</strain>
    </source>
</reference>
<feature type="domain" description="Reverse transcriptase" evidence="1">
    <location>
        <begin position="155"/>
        <end position="399"/>
    </location>
</feature>
<dbReference type="InterPro" id="IPR000477">
    <property type="entry name" value="RT_dom"/>
</dbReference>
<proteinExistence type="predicted"/>
<dbReference type="AlphaFoldDB" id="A0A803JTX1"/>
<protein>
    <recommendedName>
        <fullName evidence="1">Reverse transcriptase domain-containing protein</fullName>
    </recommendedName>
</protein>
<dbReference type="Pfam" id="PF00078">
    <property type="entry name" value="RVT_1"/>
    <property type="match status" value="1"/>
</dbReference>
<dbReference type="Ensembl" id="ENSXETT00000122254">
    <property type="protein sequence ID" value="ENSXETP00000111453"/>
    <property type="gene ID" value="ENSXETG00000047066"/>
</dbReference>
<dbReference type="PROSITE" id="PS50878">
    <property type="entry name" value="RT_POL"/>
    <property type="match status" value="1"/>
</dbReference>
<dbReference type="InterPro" id="IPR058912">
    <property type="entry name" value="HTH_animal"/>
</dbReference>
<name>A0A803JTX1_XENTR</name>
<evidence type="ECO:0000259" key="1">
    <source>
        <dbReference type="PROSITE" id="PS50878"/>
    </source>
</evidence>